<feature type="transmembrane region" description="Helical" evidence="5">
    <location>
        <begin position="158"/>
        <end position="181"/>
    </location>
</feature>
<evidence type="ECO:0000256" key="3">
    <source>
        <dbReference type="ARBA" id="ARBA00022989"/>
    </source>
</evidence>
<dbReference type="Pfam" id="PF01988">
    <property type="entry name" value="VIT1"/>
    <property type="match status" value="1"/>
</dbReference>
<name>A0A157ZHA7_9BURK</name>
<evidence type="ECO:0000313" key="6">
    <source>
        <dbReference type="EMBL" id="SAK44883.1"/>
    </source>
</evidence>
<dbReference type="InterPro" id="IPR009078">
    <property type="entry name" value="Ferritin-like_SF"/>
</dbReference>
<feature type="transmembrane region" description="Helical" evidence="5">
    <location>
        <begin position="317"/>
        <end position="340"/>
    </location>
</feature>
<dbReference type="RefSeq" id="WP_086965735.1">
    <property type="nucleotide sequence ID" value="NZ_FCOJ02000003.1"/>
</dbReference>
<comment type="subcellular location">
    <subcellularLocation>
        <location evidence="1">Endomembrane system</location>
        <topology evidence="1">Multi-pass membrane protein</topology>
    </subcellularLocation>
</comment>
<dbReference type="InterPro" id="IPR008217">
    <property type="entry name" value="Ccc1_fam"/>
</dbReference>
<dbReference type="PANTHER" id="PTHR31851">
    <property type="entry name" value="FE(2+)/MN(2+) TRANSPORTER PCL1"/>
    <property type="match status" value="1"/>
</dbReference>
<feature type="transmembrane region" description="Helical" evidence="5">
    <location>
        <begin position="290"/>
        <end position="311"/>
    </location>
</feature>
<feature type="transmembrane region" description="Helical" evidence="5">
    <location>
        <begin position="352"/>
        <end position="373"/>
    </location>
</feature>
<evidence type="ECO:0000256" key="1">
    <source>
        <dbReference type="ARBA" id="ARBA00004127"/>
    </source>
</evidence>
<evidence type="ECO:0000256" key="2">
    <source>
        <dbReference type="ARBA" id="ARBA00022692"/>
    </source>
</evidence>
<dbReference type="GO" id="GO:0012505">
    <property type="term" value="C:endomembrane system"/>
    <property type="evidence" value="ECO:0007669"/>
    <property type="project" value="UniProtKB-SubCell"/>
</dbReference>
<organism evidence="6 7">
    <name type="scientific">Caballeronia glebae</name>
    <dbReference type="NCBI Taxonomy" id="1777143"/>
    <lineage>
        <taxon>Bacteria</taxon>
        <taxon>Pseudomonadati</taxon>
        <taxon>Pseudomonadota</taxon>
        <taxon>Betaproteobacteria</taxon>
        <taxon>Burkholderiales</taxon>
        <taxon>Burkholderiaceae</taxon>
        <taxon>Caballeronia</taxon>
    </lineage>
</organism>
<protein>
    <submittedName>
        <fullName evidence="6">VIT family protein</fullName>
    </submittedName>
</protein>
<dbReference type="GO" id="GO:0005384">
    <property type="term" value="F:manganese ion transmembrane transporter activity"/>
    <property type="evidence" value="ECO:0007669"/>
    <property type="project" value="InterPro"/>
</dbReference>
<dbReference type="AlphaFoldDB" id="A0A157ZHA7"/>
<keyword evidence="7" id="KW-1185">Reference proteome</keyword>
<dbReference type="CDD" id="cd01044">
    <property type="entry name" value="Ferritin_CCC1_N"/>
    <property type="match status" value="1"/>
</dbReference>
<keyword evidence="3 5" id="KW-1133">Transmembrane helix</keyword>
<feature type="transmembrane region" description="Helical" evidence="5">
    <location>
        <begin position="187"/>
        <end position="208"/>
    </location>
</feature>
<keyword evidence="4 5" id="KW-0472">Membrane</keyword>
<accession>A0A157ZHA7</accession>
<reference evidence="6" key="1">
    <citation type="submission" date="2016-01" db="EMBL/GenBank/DDBJ databases">
        <authorList>
            <person name="Peeters C."/>
        </authorList>
    </citation>
    <scope>NUCLEOTIDE SEQUENCE [LARGE SCALE GENOMIC DNA]</scope>
    <source>
        <strain evidence="6">LMG 29325</strain>
    </source>
</reference>
<keyword evidence="2 5" id="KW-0812">Transmembrane</keyword>
<gene>
    <name evidence="6" type="ORF">AWB82_00696</name>
</gene>
<evidence type="ECO:0000256" key="5">
    <source>
        <dbReference type="SAM" id="Phobius"/>
    </source>
</evidence>
<proteinExistence type="predicted"/>
<evidence type="ECO:0000313" key="7">
    <source>
        <dbReference type="Proteomes" id="UP000054596"/>
    </source>
</evidence>
<evidence type="ECO:0000256" key="4">
    <source>
        <dbReference type="ARBA" id="ARBA00023136"/>
    </source>
</evidence>
<dbReference type="Proteomes" id="UP000054596">
    <property type="component" value="Unassembled WGS sequence"/>
</dbReference>
<dbReference type="OrthoDB" id="9789677at2"/>
<sequence length="374" mass="39632">MASQTELKRFTSNLADELDSAALYDTLAQAEKQDDKRRVYAELAEAERRHADIWAAKLRANGVSVRTHRISAKTRIMRALARAFGPDLVLRSVAANEMADRDKYAGQPDAAQMSAEERDHADIVQEVANRSKGLSKGGAIAAAETWHRGVASGNDLRAAVLGANDGLVSNFCLIMGVAGAGSDSRTVLLTAFAGLIAGAASMALGEWLSVTNARELARTQIAKEKDELDHMPDAERHELALIYQAKGIDATQAKRLAAEIMRDKDKALDTLTREELGIDPRELGGNPWTAALASFTLFAVGAIIPAIAFVWASGVEGIVQCIVLSGLGLAGIGVFTSLFSGRGAIFSAVRQVLIGMVAAACTYGIGKLLGVSLS</sequence>
<dbReference type="CDD" id="cd02433">
    <property type="entry name" value="Nodulin-21_like_2"/>
    <property type="match status" value="1"/>
</dbReference>
<comment type="caution">
    <text evidence="6">The sequence shown here is derived from an EMBL/GenBank/DDBJ whole genome shotgun (WGS) entry which is preliminary data.</text>
</comment>
<dbReference type="SUPFAM" id="SSF47240">
    <property type="entry name" value="Ferritin-like"/>
    <property type="match status" value="1"/>
</dbReference>
<dbReference type="STRING" id="1777143.AWB82_00696"/>
<dbReference type="InterPro" id="IPR039376">
    <property type="entry name" value="Ferritin_CCC1_N"/>
</dbReference>
<dbReference type="GO" id="GO:0030026">
    <property type="term" value="P:intracellular manganese ion homeostasis"/>
    <property type="evidence" value="ECO:0007669"/>
    <property type="project" value="InterPro"/>
</dbReference>
<dbReference type="EMBL" id="FCOJ02000003">
    <property type="protein sequence ID" value="SAK44883.1"/>
    <property type="molecule type" value="Genomic_DNA"/>
</dbReference>